<dbReference type="EMBL" id="CP002353">
    <property type="protein sequence ID" value="ADV61379.1"/>
    <property type="molecule type" value="Genomic_DNA"/>
</dbReference>
<dbReference type="GO" id="GO:0004175">
    <property type="term" value="F:endopeptidase activity"/>
    <property type="evidence" value="ECO:0007669"/>
    <property type="project" value="UniProtKB-ARBA"/>
</dbReference>
<keyword evidence="5" id="KW-1185">Reference proteome</keyword>
<keyword evidence="2" id="KW-0812">Transmembrane</keyword>
<dbReference type="KEGG" id="ipa:Isop_0788"/>
<dbReference type="InterPro" id="IPR003675">
    <property type="entry name" value="Rce1/LyrA-like_dom"/>
</dbReference>
<evidence type="ECO:0000313" key="4">
    <source>
        <dbReference type="EMBL" id="ADV61379.1"/>
    </source>
</evidence>
<protein>
    <submittedName>
        <fullName evidence="4">Abortive infection protein</fullName>
    </submittedName>
</protein>
<organism evidence="4 5">
    <name type="scientific">Isosphaera pallida (strain ATCC 43644 / DSM 9630 / IS1B)</name>
    <dbReference type="NCBI Taxonomy" id="575540"/>
    <lineage>
        <taxon>Bacteria</taxon>
        <taxon>Pseudomonadati</taxon>
        <taxon>Planctomycetota</taxon>
        <taxon>Planctomycetia</taxon>
        <taxon>Isosphaerales</taxon>
        <taxon>Isosphaeraceae</taxon>
        <taxon>Isosphaera</taxon>
    </lineage>
</organism>
<dbReference type="AlphaFoldDB" id="E8R1V7"/>
<dbReference type="GO" id="GO:0080120">
    <property type="term" value="P:CAAX-box protein maturation"/>
    <property type="evidence" value="ECO:0007669"/>
    <property type="project" value="UniProtKB-ARBA"/>
</dbReference>
<dbReference type="eggNOG" id="COG1266">
    <property type="taxonomic scope" value="Bacteria"/>
</dbReference>
<feature type="region of interest" description="Disordered" evidence="1">
    <location>
        <begin position="217"/>
        <end position="243"/>
    </location>
</feature>
<dbReference type="PANTHER" id="PTHR43592:SF7">
    <property type="entry name" value="CAAX AMINO TERMINAL PROTEASE FAMILY PROTEIN"/>
    <property type="match status" value="1"/>
</dbReference>
<feature type="domain" description="CAAX prenyl protease 2/Lysostaphin resistance protein A-like" evidence="3">
    <location>
        <begin position="271"/>
        <end position="327"/>
    </location>
</feature>
<reference key="1">
    <citation type="submission" date="2010-11" db="EMBL/GenBank/DDBJ databases">
        <title>The complete sequence of chromosome of Isophaera pallida ATCC 43644.</title>
        <authorList>
            <consortium name="US DOE Joint Genome Institute (JGI-PGF)"/>
            <person name="Lucas S."/>
            <person name="Copeland A."/>
            <person name="Lapidus A."/>
            <person name="Bruce D."/>
            <person name="Goodwin L."/>
            <person name="Pitluck S."/>
            <person name="Kyrpides N."/>
            <person name="Mavromatis K."/>
            <person name="Pagani I."/>
            <person name="Ivanova N."/>
            <person name="Saunders E."/>
            <person name="Brettin T."/>
            <person name="Detter J.C."/>
            <person name="Han C."/>
            <person name="Tapia R."/>
            <person name="Land M."/>
            <person name="Hauser L."/>
            <person name="Markowitz V."/>
            <person name="Cheng J.-F."/>
            <person name="Hugenholtz P."/>
            <person name="Woyke T."/>
            <person name="Wu D."/>
            <person name="Eisen J.A."/>
        </authorList>
    </citation>
    <scope>NUCLEOTIDE SEQUENCE</scope>
    <source>
        <strain>ATCC 43644</strain>
    </source>
</reference>
<reference evidence="4 5" key="2">
    <citation type="journal article" date="2011" name="Stand. Genomic Sci.">
        <title>Complete genome sequence of Isosphaera pallida type strain (IS1B).</title>
        <authorList>
            <consortium name="US DOE Joint Genome Institute (JGI-PGF)"/>
            <person name="Goker M."/>
            <person name="Cleland D."/>
            <person name="Saunders E."/>
            <person name="Lapidus A."/>
            <person name="Nolan M."/>
            <person name="Lucas S."/>
            <person name="Hammon N."/>
            <person name="Deshpande S."/>
            <person name="Cheng J.F."/>
            <person name="Tapia R."/>
            <person name="Han C."/>
            <person name="Goodwin L."/>
            <person name="Pitluck S."/>
            <person name="Liolios K."/>
            <person name="Pagani I."/>
            <person name="Ivanova N."/>
            <person name="Mavromatis K."/>
            <person name="Pati A."/>
            <person name="Chen A."/>
            <person name="Palaniappan K."/>
            <person name="Land M."/>
            <person name="Hauser L."/>
            <person name="Chang Y.J."/>
            <person name="Jeffries C.D."/>
            <person name="Detter J.C."/>
            <person name="Beck B."/>
            <person name="Woyke T."/>
            <person name="Bristow J."/>
            <person name="Eisen J.A."/>
            <person name="Markowitz V."/>
            <person name="Hugenholtz P."/>
            <person name="Kyrpides N.C."/>
            <person name="Klenk H.P."/>
        </authorList>
    </citation>
    <scope>NUCLEOTIDE SEQUENCE [LARGE SCALE GENOMIC DNA]</scope>
    <source>
        <strain evidence="5">ATCC 43644 / DSM 9630 / IS1B</strain>
    </source>
</reference>
<dbReference type="RefSeq" id="WP_013563668.1">
    <property type="nucleotide sequence ID" value="NC_014962.1"/>
</dbReference>
<keyword evidence="2" id="KW-1133">Transmembrane helix</keyword>
<feature type="transmembrane region" description="Helical" evidence="2">
    <location>
        <begin position="126"/>
        <end position="151"/>
    </location>
</feature>
<dbReference type="STRING" id="575540.Isop_0788"/>
<proteinExistence type="predicted"/>
<feature type="transmembrane region" description="Helical" evidence="2">
    <location>
        <begin position="6"/>
        <end position="22"/>
    </location>
</feature>
<feature type="transmembrane region" description="Helical" evidence="2">
    <location>
        <begin position="171"/>
        <end position="190"/>
    </location>
</feature>
<dbReference type="Proteomes" id="UP000008631">
    <property type="component" value="Chromosome"/>
</dbReference>
<evidence type="ECO:0000256" key="2">
    <source>
        <dbReference type="SAM" id="Phobius"/>
    </source>
</evidence>
<evidence type="ECO:0000256" key="1">
    <source>
        <dbReference type="SAM" id="MobiDB-lite"/>
    </source>
</evidence>
<feature type="transmembrane region" description="Helical" evidence="2">
    <location>
        <begin position="86"/>
        <end position="105"/>
    </location>
</feature>
<dbReference type="InParanoid" id="E8R1V7"/>
<sequence length="364" mass="38991">MLYLLGLVTFVLIAWGWAIHRLRTRGRLVDPVGLPRPSWPSWMVPVFLIGYVSALIVGTSAWLAWVLDQPPDAEDLPPQLTIQASIAGNLAVMLVLGGLTLAIRFGRPASRELGLDLDRRGFQRAVGVGVGGVLLVLPWVYAVGWMATWVWPETTHPLEEMLRERQDWTTLGLAILAGCVLAPLTEEWLFRGILLPMFTRWGCRVFTQAQAVADERGVQDNQNLGSRESESGGLGGPNDSVTSSWVGAVVTREPATTGLDRERLEAGRGGPAFWIANVLVALLFAALHATEWPAPVPIFVLALGLGEMARQAGSVLAPIVAHVLFNANSVVLVIVTGAASPDQVSGSPNADPPAVVTSVETLSG</sequence>
<feature type="transmembrane region" description="Helical" evidence="2">
    <location>
        <begin position="271"/>
        <end position="289"/>
    </location>
</feature>
<name>E8R1V7_ISOPI</name>
<evidence type="ECO:0000259" key="3">
    <source>
        <dbReference type="Pfam" id="PF02517"/>
    </source>
</evidence>
<dbReference type="Pfam" id="PF02517">
    <property type="entry name" value="Rce1-like"/>
    <property type="match status" value="2"/>
</dbReference>
<evidence type="ECO:0000313" key="5">
    <source>
        <dbReference type="Proteomes" id="UP000008631"/>
    </source>
</evidence>
<dbReference type="OrthoDB" id="258511at2"/>
<dbReference type="HOGENOM" id="CLU_760250_0_0_0"/>
<accession>E8R1V7</accession>
<feature type="transmembrane region" description="Helical" evidence="2">
    <location>
        <begin position="42"/>
        <end position="66"/>
    </location>
</feature>
<gene>
    <name evidence="4" type="ordered locus">Isop_0788</name>
</gene>
<feature type="transmembrane region" description="Helical" evidence="2">
    <location>
        <begin position="315"/>
        <end position="335"/>
    </location>
</feature>
<dbReference type="PANTHER" id="PTHR43592">
    <property type="entry name" value="CAAX AMINO TERMINAL PROTEASE"/>
    <property type="match status" value="1"/>
</dbReference>
<feature type="domain" description="CAAX prenyl protease 2/Lysostaphin resistance protein A-like" evidence="3">
    <location>
        <begin position="172"/>
        <end position="201"/>
    </location>
</feature>
<keyword evidence="2" id="KW-0472">Membrane</keyword>